<name>A0A553HMW1_9PEZI</name>
<dbReference type="PANTHER" id="PTHR47843:SF5">
    <property type="entry name" value="BTB_POZ DOMAIN PROTEIN"/>
    <property type="match status" value="1"/>
</dbReference>
<dbReference type="SUPFAM" id="SSF54695">
    <property type="entry name" value="POZ domain"/>
    <property type="match status" value="1"/>
</dbReference>
<dbReference type="OrthoDB" id="1022638at2759"/>
<evidence type="ECO:0000256" key="1">
    <source>
        <dbReference type="SAM" id="Coils"/>
    </source>
</evidence>
<evidence type="ECO:0000256" key="2">
    <source>
        <dbReference type="SAM" id="MobiDB-lite"/>
    </source>
</evidence>
<feature type="coiled-coil region" evidence="1">
    <location>
        <begin position="250"/>
        <end position="291"/>
    </location>
</feature>
<dbReference type="Proteomes" id="UP000319160">
    <property type="component" value="Unassembled WGS sequence"/>
</dbReference>
<dbReference type="AlphaFoldDB" id="A0A553HMW1"/>
<feature type="region of interest" description="Disordered" evidence="2">
    <location>
        <begin position="390"/>
        <end position="428"/>
    </location>
</feature>
<feature type="region of interest" description="Disordered" evidence="2">
    <location>
        <begin position="318"/>
        <end position="337"/>
    </location>
</feature>
<evidence type="ECO:0000259" key="3">
    <source>
        <dbReference type="PROSITE" id="PS50097"/>
    </source>
</evidence>
<accession>A0A553HMW1</accession>
<dbReference type="CDD" id="cd18186">
    <property type="entry name" value="BTB_POZ_ZBTB_KLHL-like"/>
    <property type="match status" value="1"/>
</dbReference>
<dbReference type="Gene3D" id="3.30.710.10">
    <property type="entry name" value="Potassium Channel Kv1.1, Chain A"/>
    <property type="match status" value="1"/>
</dbReference>
<dbReference type="PANTHER" id="PTHR47843">
    <property type="entry name" value="BTB DOMAIN-CONTAINING PROTEIN-RELATED"/>
    <property type="match status" value="1"/>
</dbReference>
<organism evidence="4 5">
    <name type="scientific">Xylaria flabelliformis</name>
    <dbReference type="NCBI Taxonomy" id="2512241"/>
    <lineage>
        <taxon>Eukaryota</taxon>
        <taxon>Fungi</taxon>
        <taxon>Dikarya</taxon>
        <taxon>Ascomycota</taxon>
        <taxon>Pezizomycotina</taxon>
        <taxon>Sordariomycetes</taxon>
        <taxon>Xylariomycetidae</taxon>
        <taxon>Xylariales</taxon>
        <taxon>Xylariaceae</taxon>
        <taxon>Xylaria</taxon>
    </lineage>
</organism>
<dbReference type="Pfam" id="PF00651">
    <property type="entry name" value="BTB"/>
    <property type="match status" value="1"/>
</dbReference>
<dbReference type="PROSITE" id="PS50097">
    <property type="entry name" value="BTB"/>
    <property type="match status" value="1"/>
</dbReference>
<gene>
    <name evidence="4" type="ORF">FHL15_009740</name>
</gene>
<feature type="domain" description="BTB" evidence="3">
    <location>
        <begin position="19"/>
        <end position="85"/>
    </location>
</feature>
<evidence type="ECO:0000313" key="5">
    <source>
        <dbReference type="Proteomes" id="UP000319160"/>
    </source>
</evidence>
<dbReference type="InterPro" id="IPR011333">
    <property type="entry name" value="SKP1/BTB/POZ_sf"/>
</dbReference>
<keyword evidence="5" id="KW-1185">Reference proteome</keyword>
<feature type="compositionally biased region" description="Basic and acidic residues" evidence="2">
    <location>
        <begin position="393"/>
        <end position="405"/>
    </location>
</feature>
<keyword evidence="1" id="KW-0175">Coiled coil</keyword>
<dbReference type="SMART" id="SM00225">
    <property type="entry name" value="BTB"/>
    <property type="match status" value="1"/>
</dbReference>
<evidence type="ECO:0000313" key="4">
    <source>
        <dbReference type="EMBL" id="TRX89303.1"/>
    </source>
</evidence>
<dbReference type="InterPro" id="IPR000210">
    <property type="entry name" value="BTB/POZ_dom"/>
</dbReference>
<protein>
    <recommendedName>
        <fullName evidence="3">BTB domain-containing protein</fullName>
    </recommendedName>
</protein>
<comment type="caution">
    <text evidence="4">The sequence shown here is derived from an EMBL/GenBank/DDBJ whole genome shotgun (WGS) entry which is preliminary data.</text>
</comment>
<dbReference type="EMBL" id="VFLP01000069">
    <property type="protein sequence ID" value="TRX89303.1"/>
    <property type="molecule type" value="Genomic_DNA"/>
</dbReference>
<dbReference type="STRING" id="2512241.A0A553HMW1"/>
<sequence>MAQSSRTLEEQLKATSGFSDLTVVCQGVEFAVHRFIVCARSQVLTAALVGNFSEAESKTINMDFDLDSVKRFLEFLYTGDYHEVPDPALALITSVPPTHDEGIQDTTVQQNIEQAIVLYDDEYDQNAAAEDYVLNLQLSNLTIDAVNKAAESWICRCRMSSVSDYYNVARLSEIALAKLEEGLRSEWCVKSFCALLLECLNEVSNRDTLCLLGKIAAEHYDELARFQLFEAGGPSERLAPFVLTSCIKRLNETRALRNEAEGRCEQLKHILDKKESELTQRSKNLEECESLIGNWSHCRNTNCGVEFRCFFDTKGPADSPTDGVAERDHRSTSQAQWASAPERIGYLRVIHDIAHSISSEGYTHTSLASIEPPPVLSLLTQPRFELAVSHRSPPRELVGDSREMEQQQVGGPKPKIKRRGHLVTDKWV</sequence>
<reference evidence="5" key="1">
    <citation type="submission" date="2019-06" db="EMBL/GenBank/DDBJ databases">
        <title>Draft genome sequence of the griseofulvin-producing fungus Xylaria cubensis strain G536.</title>
        <authorList>
            <person name="Mead M.E."/>
            <person name="Raja H.A."/>
            <person name="Steenwyk J.L."/>
            <person name="Knowles S.L."/>
            <person name="Oberlies N.H."/>
            <person name="Rokas A."/>
        </authorList>
    </citation>
    <scope>NUCLEOTIDE SEQUENCE [LARGE SCALE GENOMIC DNA]</scope>
    <source>
        <strain evidence="5">G536</strain>
    </source>
</reference>
<proteinExistence type="predicted"/>